<evidence type="ECO:0000313" key="3">
    <source>
        <dbReference type="EMBL" id="GAA2349809.1"/>
    </source>
</evidence>
<dbReference type="SUPFAM" id="SSF53807">
    <property type="entry name" value="Helical backbone' metal receptor"/>
    <property type="match status" value="1"/>
</dbReference>
<proteinExistence type="inferred from homology"/>
<accession>A0ABN3GEG4</accession>
<gene>
    <name evidence="3" type="ORF">GCM10009854_29430</name>
</gene>
<dbReference type="InterPro" id="IPR050902">
    <property type="entry name" value="ABC_Transporter_SBP"/>
</dbReference>
<organism evidence="3 4">
    <name type="scientific">Saccharopolyspora halophila</name>
    <dbReference type="NCBI Taxonomy" id="405551"/>
    <lineage>
        <taxon>Bacteria</taxon>
        <taxon>Bacillati</taxon>
        <taxon>Actinomycetota</taxon>
        <taxon>Actinomycetes</taxon>
        <taxon>Pseudonocardiales</taxon>
        <taxon>Pseudonocardiaceae</taxon>
        <taxon>Saccharopolyspora</taxon>
    </lineage>
</organism>
<dbReference type="Gene3D" id="3.40.50.1980">
    <property type="entry name" value="Nitrogenase molybdenum iron protein domain"/>
    <property type="match status" value="2"/>
</dbReference>
<evidence type="ECO:0000256" key="1">
    <source>
        <dbReference type="ARBA" id="ARBA00008814"/>
    </source>
</evidence>
<protein>
    <submittedName>
        <fullName evidence="3">ABC transporter substrate-binding protein</fullName>
    </submittedName>
</protein>
<evidence type="ECO:0000313" key="4">
    <source>
        <dbReference type="Proteomes" id="UP001501218"/>
    </source>
</evidence>
<dbReference type="PROSITE" id="PS50983">
    <property type="entry name" value="FE_B12_PBP"/>
    <property type="match status" value="1"/>
</dbReference>
<dbReference type="PANTHER" id="PTHR30535">
    <property type="entry name" value="VITAMIN B12-BINDING PROTEIN"/>
    <property type="match status" value="1"/>
</dbReference>
<dbReference type="InterPro" id="IPR002491">
    <property type="entry name" value="ABC_transptr_periplasmic_BD"/>
</dbReference>
<dbReference type="Proteomes" id="UP001501218">
    <property type="component" value="Unassembled WGS sequence"/>
</dbReference>
<reference evidence="3 4" key="1">
    <citation type="journal article" date="2019" name="Int. J. Syst. Evol. Microbiol.">
        <title>The Global Catalogue of Microorganisms (GCM) 10K type strain sequencing project: providing services to taxonomists for standard genome sequencing and annotation.</title>
        <authorList>
            <consortium name="The Broad Institute Genomics Platform"/>
            <consortium name="The Broad Institute Genome Sequencing Center for Infectious Disease"/>
            <person name="Wu L."/>
            <person name="Ma J."/>
        </authorList>
    </citation>
    <scope>NUCLEOTIDE SEQUENCE [LARGE SCALE GENOMIC DNA]</scope>
    <source>
        <strain evidence="3 4">JCM 16221</strain>
    </source>
</reference>
<comment type="similarity">
    <text evidence="1">Belongs to the bacterial solute-binding protein 8 family.</text>
</comment>
<dbReference type="Pfam" id="PF01497">
    <property type="entry name" value="Peripla_BP_2"/>
    <property type="match status" value="1"/>
</dbReference>
<dbReference type="EMBL" id="BAAARA010000008">
    <property type="protein sequence ID" value="GAA2349809.1"/>
    <property type="molecule type" value="Genomic_DNA"/>
</dbReference>
<name>A0ABN3GEG4_9PSEU</name>
<dbReference type="RefSeq" id="WP_344131797.1">
    <property type="nucleotide sequence ID" value="NZ_BAAARA010000008.1"/>
</dbReference>
<evidence type="ECO:0000259" key="2">
    <source>
        <dbReference type="PROSITE" id="PS50983"/>
    </source>
</evidence>
<dbReference type="PANTHER" id="PTHR30535:SF7">
    <property type="entry name" value="IRON(III) DICITRATE-BINDING PROTEIN"/>
    <property type="match status" value="1"/>
</dbReference>
<feature type="domain" description="Fe/B12 periplasmic-binding" evidence="2">
    <location>
        <begin position="59"/>
        <end position="344"/>
    </location>
</feature>
<keyword evidence="4" id="KW-1185">Reference proteome</keyword>
<sequence>MRLIAWHRLALPLVLGLLVPLAGCGAGAGSEERQRSAPGFPQVVDNCGQRTEVEAPPRRVVSLNQGSTEILLALGLADRIAGTAMWTDPLPEDLAAANEGVPRLADDRPSYESVLAAEPDLVTASFESTLGTGGVATREQFAELGVPSYLSPADCVKDNSGSGDGRRNEPLTMELIYDEVRDLARLFGVEDRGERLVAELRGRMDRATRELAAPDTSVAYWFANSESPYIAGCCGAPGIITRELGAENAFDDTRAEWPQINWEVVAERDPDALVLGDLTRDSQTAESARAKIEFLESHPVTRNMTAVREKRYVTLSGQAMNPTIRTVTGAEKVAAKLREFRLSE</sequence>
<comment type="caution">
    <text evidence="3">The sequence shown here is derived from an EMBL/GenBank/DDBJ whole genome shotgun (WGS) entry which is preliminary data.</text>
</comment>